<accession>A0A9P6E0S9</accession>
<dbReference type="Proteomes" id="UP000886523">
    <property type="component" value="Unassembled WGS sequence"/>
</dbReference>
<dbReference type="EMBL" id="MU128909">
    <property type="protein sequence ID" value="KAF9520987.1"/>
    <property type="molecule type" value="Genomic_DNA"/>
</dbReference>
<name>A0A9P6E0S9_9AGAM</name>
<keyword evidence="3" id="KW-1185">Reference proteome</keyword>
<proteinExistence type="predicted"/>
<reference evidence="2" key="1">
    <citation type="journal article" date="2020" name="Nat. Commun.">
        <title>Large-scale genome sequencing of mycorrhizal fungi provides insights into the early evolution of symbiotic traits.</title>
        <authorList>
            <person name="Miyauchi S."/>
            <person name="Kiss E."/>
            <person name="Kuo A."/>
            <person name="Drula E."/>
            <person name="Kohler A."/>
            <person name="Sanchez-Garcia M."/>
            <person name="Morin E."/>
            <person name="Andreopoulos B."/>
            <person name="Barry K.W."/>
            <person name="Bonito G."/>
            <person name="Buee M."/>
            <person name="Carver A."/>
            <person name="Chen C."/>
            <person name="Cichocki N."/>
            <person name="Clum A."/>
            <person name="Culley D."/>
            <person name="Crous P.W."/>
            <person name="Fauchery L."/>
            <person name="Girlanda M."/>
            <person name="Hayes R.D."/>
            <person name="Keri Z."/>
            <person name="LaButti K."/>
            <person name="Lipzen A."/>
            <person name="Lombard V."/>
            <person name="Magnuson J."/>
            <person name="Maillard F."/>
            <person name="Murat C."/>
            <person name="Nolan M."/>
            <person name="Ohm R.A."/>
            <person name="Pangilinan J."/>
            <person name="Pereira M.F."/>
            <person name="Perotto S."/>
            <person name="Peter M."/>
            <person name="Pfister S."/>
            <person name="Riley R."/>
            <person name="Sitrit Y."/>
            <person name="Stielow J.B."/>
            <person name="Szollosi G."/>
            <person name="Zifcakova L."/>
            <person name="Stursova M."/>
            <person name="Spatafora J.W."/>
            <person name="Tedersoo L."/>
            <person name="Vaario L.M."/>
            <person name="Yamada A."/>
            <person name="Yan M."/>
            <person name="Wang P."/>
            <person name="Xu J."/>
            <person name="Bruns T."/>
            <person name="Baldrian P."/>
            <person name="Vilgalys R."/>
            <person name="Dunand C."/>
            <person name="Henrissat B."/>
            <person name="Grigoriev I.V."/>
            <person name="Hibbett D."/>
            <person name="Nagy L.G."/>
            <person name="Martin F.M."/>
        </authorList>
    </citation>
    <scope>NUCLEOTIDE SEQUENCE</scope>
    <source>
        <strain evidence="2">UP504</strain>
    </source>
</reference>
<protein>
    <submittedName>
        <fullName evidence="2">Uncharacterized protein</fullName>
    </submittedName>
</protein>
<gene>
    <name evidence="2" type="ORF">BS47DRAFT_1335074</name>
</gene>
<feature type="region of interest" description="Disordered" evidence="1">
    <location>
        <begin position="1"/>
        <end position="28"/>
    </location>
</feature>
<evidence type="ECO:0000313" key="3">
    <source>
        <dbReference type="Proteomes" id="UP000886523"/>
    </source>
</evidence>
<sequence>MDSVTTVLEAPDDHPCPAHSHSTSDSAVNYRPAQAPAHTLDVLHPFKAHVS</sequence>
<dbReference type="AlphaFoldDB" id="A0A9P6E0S9"/>
<evidence type="ECO:0000256" key="1">
    <source>
        <dbReference type="SAM" id="MobiDB-lite"/>
    </source>
</evidence>
<organism evidence="2 3">
    <name type="scientific">Hydnum rufescens UP504</name>
    <dbReference type="NCBI Taxonomy" id="1448309"/>
    <lineage>
        <taxon>Eukaryota</taxon>
        <taxon>Fungi</taxon>
        <taxon>Dikarya</taxon>
        <taxon>Basidiomycota</taxon>
        <taxon>Agaricomycotina</taxon>
        <taxon>Agaricomycetes</taxon>
        <taxon>Cantharellales</taxon>
        <taxon>Hydnaceae</taxon>
        <taxon>Hydnum</taxon>
    </lineage>
</organism>
<evidence type="ECO:0000313" key="2">
    <source>
        <dbReference type="EMBL" id="KAF9520987.1"/>
    </source>
</evidence>
<comment type="caution">
    <text evidence="2">The sequence shown here is derived from an EMBL/GenBank/DDBJ whole genome shotgun (WGS) entry which is preliminary data.</text>
</comment>